<dbReference type="InParanoid" id="A0A165UIQ0"/>
<accession>A0A165UIQ0</accession>
<dbReference type="OrthoDB" id="3176992at2759"/>
<dbReference type="AlphaFoldDB" id="A0A165UIQ0"/>
<sequence length="305" mass="34468">MDAVTVHALPEVPLELVDDILEWAMELDTRNGTAISLATVCKYTHSQAIKYLYSRIVVKNFDTLHLLNMSLKMKPSLAKLTKTLIIDLIDDGTYKGAWVRRQLTDLFANMTAAESTLQNLHVLCNSDRFFEYPYGRLDLKSLLCRNHSMPHATVSQPHLTHLIHDDPDYLVRFEPTRYPALTHIATAVILPWTDIWSAYTRPAFLNLVEQQGARLKSLVVVLAREIAALADKDLRTIVKDTPIQLITLTVPNCLGPIKKWTARDFFNLKAAMSQAHLDGSLWDAEHCTPDLVFRDTVPDGRPADV</sequence>
<keyword evidence="2" id="KW-1185">Reference proteome</keyword>
<dbReference type="EMBL" id="KV425558">
    <property type="protein sequence ID" value="KZT28226.1"/>
    <property type="molecule type" value="Genomic_DNA"/>
</dbReference>
<dbReference type="Proteomes" id="UP000076761">
    <property type="component" value="Unassembled WGS sequence"/>
</dbReference>
<evidence type="ECO:0000313" key="1">
    <source>
        <dbReference type="EMBL" id="KZT28226.1"/>
    </source>
</evidence>
<organism evidence="1 2">
    <name type="scientific">Neolentinus lepideus HHB14362 ss-1</name>
    <dbReference type="NCBI Taxonomy" id="1314782"/>
    <lineage>
        <taxon>Eukaryota</taxon>
        <taxon>Fungi</taxon>
        <taxon>Dikarya</taxon>
        <taxon>Basidiomycota</taxon>
        <taxon>Agaricomycotina</taxon>
        <taxon>Agaricomycetes</taxon>
        <taxon>Gloeophyllales</taxon>
        <taxon>Gloeophyllaceae</taxon>
        <taxon>Neolentinus</taxon>
    </lineage>
</organism>
<reference evidence="1 2" key="1">
    <citation type="journal article" date="2016" name="Mol. Biol. Evol.">
        <title>Comparative Genomics of Early-Diverging Mushroom-Forming Fungi Provides Insights into the Origins of Lignocellulose Decay Capabilities.</title>
        <authorList>
            <person name="Nagy L.G."/>
            <person name="Riley R."/>
            <person name="Tritt A."/>
            <person name="Adam C."/>
            <person name="Daum C."/>
            <person name="Floudas D."/>
            <person name="Sun H."/>
            <person name="Yadav J.S."/>
            <person name="Pangilinan J."/>
            <person name="Larsson K.H."/>
            <person name="Matsuura K."/>
            <person name="Barry K."/>
            <person name="Labutti K."/>
            <person name="Kuo R."/>
            <person name="Ohm R.A."/>
            <person name="Bhattacharya S.S."/>
            <person name="Shirouzu T."/>
            <person name="Yoshinaga Y."/>
            <person name="Martin F.M."/>
            <person name="Grigoriev I.V."/>
            <person name="Hibbett D.S."/>
        </authorList>
    </citation>
    <scope>NUCLEOTIDE SEQUENCE [LARGE SCALE GENOMIC DNA]</scope>
    <source>
        <strain evidence="1 2">HHB14362 ss-1</strain>
    </source>
</reference>
<protein>
    <recommendedName>
        <fullName evidence="3">F-box domain-containing protein</fullName>
    </recommendedName>
</protein>
<evidence type="ECO:0000313" key="2">
    <source>
        <dbReference type="Proteomes" id="UP000076761"/>
    </source>
</evidence>
<gene>
    <name evidence="1" type="ORF">NEOLEDRAFT_1129567</name>
</gene>
<name>A0A165UIQ0_9AGAM</name>
<evidence type="ECO:0008006" key="3">
    <source>
        <dbReference type="Google" id="ProtNLM"/>
    </source>
</evidence>
<proteinExistence type="predicted"/>